<dbReference type="EMBL" id="BGPR01032277">
    <property type="protein sequence ID" value="GBO05766.1"/>
    <property type="molecule type" value="Genomic_DNA"/>
</dbReference>
<accession>A0A4Y2U299</accession>
<reference evidence="1 2" key="1">
    <citation type="journal article" date="2019" name="Sci. Rep.">
        <title>Orb-weaving spider Araneus ventricosus genome elucidates the spidroin gene catalogue.</title>
        <authorList>
            <person name="Kono N."/>
            <person name="Nakamura H."/>
            <person name="Ohtoshi R."/>
            <person name="Moran D.A.P."/>
            <person name="Shinohara A."/>
            <person name="Yoshida Y."/>
            <person name="Fujiwara M."/>
            <person name="Mori M."/>
            <person name="Tomita M."/>
            <person name="Arakawa K."/>
        </authorList>
    </citation>
    <scope>NUCLEOTIDE SEQUENCE [LARGE SCALE GENOMIC DNA]</scope>
</reference>
<gene>
    <name evidence="1" type="ORF">AVEN_227196_1</name>
</gene>
<evidence type="ECO:0000313" key="2">
    <source>
        <dbReference type="Proteomes" id="UP000499080"/>
    </source>
</evidence>
<dbReference type="Proteomes" id="UP000499080">
    <property type="component" value="Unassembled WGS sequence"/>
</dbReference>
<dbReference type="AlphaFoldDB" id="A0A4Y2U299"/>
<proteinExistence type="predicted"/>
<comment type="caution">
    <text evidence="1">The sequence shown here is derived from an EMBL/GenBank/DDBJ whole genome shotgun (WGS) entry which is preliminary data.</text>
</comment>
<sequence length="125" mass="14283">MPNRRYVTPPEICKHYLIVLWEPVFRPTPALVQAPPTTRSNGTANITKHSVWCSRPMAALYSWDNESWTFTGVPFHAIWSASLQNKSSMPKSDENWLIVVDMFGFSFGHFFPSACCAIKLKYDRG</sequence>
<keyword evidence="2" id="KW-1185">Reference proteome</keyword>
<organism evidence="1 2">
    <name type="scientific">Araneus ventricosus</name>
    <name type="common">Orbweaver spider</name>
    <name type="synonym">Epeira ventricosa</name>
    <dbReference type="NCBI Taxonomy" id="182803"/>
    <lineage>
        <taxon>Eukaryota</taxon>
        <taxon>Metazoa</taxon>
        <taxon>Ecdysozoa</taxon>
        <taxon>Arthropoda</taxon>
        <taxon>Chelicerata</taxon>
        <taxon>Arachnida</taxon>
        <taxon>Araneae</taxon>
        <taxon>Araneomorphae</taxon>
        <taxon>Entelegynae</taxon>
        <taxon>Araneoidea</taxon>
        <taxon>Araneidae</taxon>
        <taxon>Araneus</taxon>
    </lineage>
</organism>
<protein>
    <submittedName>
        <fullName evidence="1">Uncharacterized protein</fullName>
    </submittedName>
</protein>
<name>A0A4Y2U299_ARAVE</name>
<evidence type="ECO:0000313" key="1">
    <source>
        <dbReference type="EMBL" id="GBO05766.1"/>
    </source>
</evidence>